<protein>
    <submittedName>
        <fullName evidence="4">Cysteine synthase family protein</fullName>
    </submittedName>
</protein>
<dbReference type="RefSeq" id="WP_119746774.1">
    <property type="nucleotide sequence ID" value="NZ_QZCG01000003.1"/>
</dbReference>
<dbReference type="InterPro" id="IPR001926">
    <property type="entry name" value="TrpB-like_PALP"/>
</dbReference>
<evidence type="ECO:0000256" key="2">
    <source>
        <dbReference type="ARBA" id="ARBA00022898"/>
    </source>
</evidence>
<gene>
    <name evidence="4" type="ORF">D3P04_05610</name>
</gene>
<dbReference type="EMBL" id="QZCG01000003">
    <property type="protein sequence ID" value="RJE87222.1"/>
    <property type="molecule type" value="Genomic_DNA"/>
</dbReference>
<keyword evidence="5" id="KW-1185">Reference proteome</keyword>
<proteinExistence type="predicted"/>
<organism evidence="4 5">
    <name type="scientific">Paracoccus onubensis</name>
    <dbReference type="NCBI Taxonomy" id="1675788"/>
    <lineage>
        <taxon>Bacteria</taxon>
        <taxon>Pseudomonadati</taxon>
        <taxon>Pseudomonadota</taxon>
        <taxon>Alphaproteobacteria</taxon>
        <taxon>Rhodobacterales</taxon>
        <taxon>Paracoccaceae</taxon>
        <taxon>Paracoccus</taxon>
    </lineage>
</organism>
<comment type="cofactor">
    <cofactor evidence="1">
        <name>pyridoxal 5'-phosphate</name>
        <dbReference type="ChEBI" id="CHEBI:597326"/>
    </cofactor>
</comment>
<feature type="domain" description="Tryptophan synthase beta chain-like PALP" evidence="3">
    <location>
        <begin position="32"/>
        <end position="281"/>
    </location>
</feature>
<dbReference type="CDD" id="cd01561">
    <property type="entry name" value="CBS_like"/>
    <property type="match status" value="1"/>
</dbReference>
<name>A0A418T1Y9_9RHOB</name>
<dbReference type="PANTHER" id="PTHR10314">
    <property type="entry name" value="CYSTATHIONINE BETA-SYNTHASE"/>
    <property type="match status" value="1"/>
</dbReference>
<dbReference type="Gene3D" id="3.40.50.1100">
    <property type="match status" value="2"/>
</dbReference>
<dbReference type="GO" id="GO:1901605">
    <property type="term" value="P:alpha-amino acid metabolic process"/>
    <property type="evidence" value="ECO:0007669"/>
    <property type="project" value="UniProtKB-ARBA"/>
</dbReference>
<keyword evidence="2" id="KW-0663">Pyridoxal phosphate</keyword>
<dbReference type="OrthoDB" id="7624112at2"/>
<evidence type="ECO:0000256" key="1">
    <source>
        <dbReference type="ARBA" id="ARBA00001933"/>
    </source>
</evidence>
<dbReference type="AlphaFoldDB" id="A0A418T1Y9"/>
<evidence type="ECO:0000313" key="5">
    <source>
        <dbReference type="Proteomes" id="UP000284202"/>
    </source>
</evidence>
<dbReference type="SUPFAM" id="SSF53686">
    <property type="entry name" value="Tryptophan synthase beta subunit-like PLP-dependent enzymes"/>
    <property type="match status" value="1"/>
</dbReference>
<dbReference type="InterPro" id="IPR036052">
    <property type="entry name" value="TrpB-like_PALP_sf"/>
</dbReference>
<dbReference type="Pfam" id="PF00291">
    <property type="entry name" value="PALP"/>
    <property type="match status" value="1"/>
</dbReference>
<evidence type="ECO:0000259" key="3">
    <source>
        <dbReference type="Pfam" id="PF00291"/>
    </source>
</evidence>
<accession>A0A418T1Y9</accession>
<evidence type="ECO:0000313" key="4">
    <source>
        <dbReference type="EMBL" id="RJE87222.1"/>
    </source>
</evidence>
<reference evidence="5" key="1">
    <citation type="submission" date="2018-09" db="EMBL/GenBank/DDBJ databases">
        <title>Acidovorax cavernicola nov. sp. isolated from Gruta de las Maravillas (Aracena, Spain).</title>
        <authorList>
            <person name="Jurado V."/>
            <person name="Gutierrez-Patricio S."/>
            <person name="Gonzalez-Pimentel J.L."/>
            <person name="Miller A.Z."/>
            <person name="Laiz L."/>
            <person name="Saiz-Jimenez C."/>
        </authorList>
    </citation>
    <scope>NUCLEOTIDE SEQUENCE [LARGE SCALE GENOMIC DNA]</scope>
    <source>
        <strain evidence="5">1011MAR3C25</strain>
    </source>
</reference>
<sequence length="344" mass="38475">MKIQRDFLTAYELPRPARLASNLYAACFPLMKLLPARYILERAKADGKLLRCGKVAETTSGTLGLALAMLSATEGFKLTLISATSLMDEPLMSRLRNLGTHIEIIEDPVGSGAQRERLTRLQAILEEQPDTFWPRQYDNPDNRLAYGKLAEWITRAFGQVDCLVGCVGSGGSLCGTGEFLRDLFPDLILIAVDTHHSVLFGHEPGPRLLRGLGNSLLPANLHHDLIDEVHWVGALPAFASTLQLYREHALFMGPTSGAATLVANWYARAHPDAKIVVILPDEGHRYQHTIHDRAWLAQQEGWPVRLPDAPVTLERITERSESEWTRFAWARMPRKTDRRDIDSS</sequence>
<comment type="caution">
    <text evidence="4">The sequence shown here is derived from an EMBL/GenBank/DDBJ whole genome shotgun (WGS) entry which is preliminary data.</text>
</comment>
<dbReference type="InterPro" id="IPR050214">
    <property type="entry name" value="Cys_Synth/Cystath_Beta-Synth"/>
</dbReference>
<dbReference type="Proteomes" id="UP000284202">
    <property type="component" value="Unassembled WGS sequence"/>
</dbReference>